<dbReference type="InterPro" id="IPR029475">
    <property type="entry name" value="DUF6807"/>
</dbReference>
<dbReference type="PRINTS" id="PR00036">
    <property type="entry name" value="HTHLACI"/>
</dbReference>
<dbReference type="CDD" id="cd06267">
    <property type="entry name" value="PBP1_LacI_sugar_binding-like"/>
    <property type="match status" value="1"/>
</dbReference>
<evidence type="ECO:0000259" key="6">
    <source>
        <dbReference type="PROSITE" id="PS50943"/>
    </source>
</evidence>
<keyword evidence="2" id="KW-0238">DNA-binding</keyword>
<keyword evidence="3" id="KW-0804">Transcription</keyword>
<feature type="compositionally biased region" description="Basic and acidic residues" evidence="4">
    <location>
        <begin position="655"/>
        <end position="666"/>
    </location>
</feature>
<dbReference type="Pfam" id="PF00532">
    <property type="entry name" value="Peripla_BP_1"/>
    <property type="match status" value="1"/>
</dbReference>
<evidence type="ECO:0000313" key="8">
    <source>
        <dbReference type="Proteomes" id="UP000190827"/>
    </source>
</evidence>
<dbReference type="InterPro" id="IPR028082">
    <property type="entry name" value="Peripla_BP_I"/>
</dbReference>
<evidence type="ECO:0000256" key="4">
    <source>
        <dbReference type="SAM" id="MobiDB-lite"/>
    </source>
</evidence>
<evidence type="ECO:0000259" key="5">
    <source>
        <dbReference type="PROSITE" id="PS50932"/>
    </source>
</evidence>
<dbReference type="CDD" id="cd01392">
    <property type="entry name" value="HTH_LacI"/>
    <property type="match status" value="1"/>
</dbReference>
<evidence type="ECO:0000256" key="3">
    <source>
        <dbReference type="ARBA" id="ARBA00023163"/>
    </source>
</evidence>
<comment type="caution">
    <text evidence="7">The sequence shown here is derived from an EMBL/GenBank/DDBJ whole genome shotgun (WGS) entry which is preliminary data.</text>
</comment>
<dbReference type="EMBL" id="FUZO01000002">
    <property type="protein sequence ID" value="SKC70000.1"/>
    <property type="molecule type" value="Genomic_DNA"/>
</dbReference>
<dbReference type="InterPro" id="IPR001387">
    <property type="entry name" value="Cro/C1-type_HTH"/>
</dbReference>
<evidence type="ECO:0000313" key="7">
    <source>
        <dbReference type="EMBL" id="SKC70000.1"/>
    </source>
</evidence>
<name>A0ABY1LP51_9MICO</name>
<dbReference type="PROSITE" id="PS50932">
    <property type="entry name" value="HTH_LACI_2"/>
    <property type="match status" value="1"/>
</dbReference>
<feature type="domain" description="HTH lacI-type" evidence="5">
    <location>
        <begin position="12"/>
        <end position="66"/>
    </location>
</feature>
<dbReference type="Gene3D" id="1.10.260.40">
    <property type="entry name" value="lambda repressor-like DNA-binding domains"/>
    <property type="match status" value="1"/>
</dbReference>
<dbReference type="SUPFAM" id="SSF53822">
    <property type="entry name" value="Periplasmic binding protein-like I"/>
    <property type="match status" value="1"/>
</dbReference>
<accession>A0ABY1LP51</accession>
<dbReference type="SMART" id="SM00354">
    <property type="entry name" value="HTH_LACI"/>
    <property type="match status" value="1"/>
</dbReference>
<dbReference type="InterPro" id="IPR001761">
    <property type="entry name" value="Peripla_BP/Lac1_sug-bd_dom"/>
</dbReference>
<feature type="region of interest" description="Disordered" evidence="4">
    <location>
        <begin position="654"/>
        <end position="674"/>
    </location>
</feature>
<keyword evidence="1" id="KW-0805">Transcription regulation</keyword>
<dbReference type="InterPro" id="IPR000843">
    <property type="entry name" value="HTH_LacI"/>
</dbReference>
<feature type="region of interest" description="Disordered" evidence="4">
    <location>
        <begin position="564"/>
        <end position="585"/>
    </location>
</feature>
<dbReference type="PANTHER" id="PTHR30146:SF109">
    <property type="entry name" value="HTH-TYPE TRANSCRIPTIONAL REGULATOR GALS"/>
    <property type="match status" value="1"/>
</dbReference>
<evidence type="ECO:0000256" key="2">
    <source>
        <dbReference type="ARBA" id="ARBA00023125"/>
    </source>
</evidence>
<reference evidence="7 8" key="1">
    <citation type="submission" date="2017-02" db="EMBL/GenBank/DDBJ databases">
        <authorList>
            <person name="Varghese N."/>
            <person name="Submissions S."/>
        </authorList>
    </citation>
    <scope>NUCLEOTIDE SEQUENCE [LARGE SCALE GENOMIC DNA]</scope>
    <source>
        <strain evidence="7 8">VKM Ac-1787</strain>
    </source>
</reference>
<dbReference type="Pfam" id="PF00356">
    <property type="entry name" value="LacI"/>
    <property type="match status" value="1"/>
</dbReference>
<dbReference type="PROSITE" id="PS50943">
    <property type="entry name" value="HTH_CROC1"/>
    <property type="match status" value="1"/>
</dbReference>
<dbReference type="RefSeq" id="WP_139382517.1">
    <property type="nucleotide sequence ID" value="NZ_FUZO01000002.1"/>
</dbReference>
<organism evidence="7 8">
    <name type="scientific">Plantibacter cousiniae</name>
    <name type="common">nom. nud.</name>
    <dbReference type="NCBI Taxonomy" id="199709"/>
    <lineage>
        <taxon>Bacteria</taxon>
        <taxon>Bacillati</taxon>
        <taxon>Actinomycetota</taxon>
        <taxon>Actinomycetes</taxon>
        <taxon>Micrococcales</taxon>
        <taxon>Microbacteriaceae</taxon>
        <taxon>Plantibacter</taxon>
    </lineage>
</organism>
<dbReference type="SUPFAM" id="SSF47413">
    <property type="entry name" value="lambda repressor-like DNA-binding domains"/>
    <property type="match status" value="1"/>
</dbReference>
<keyword evidence="8" id="KW-1185">Reference proteome</keyword>
<proteinExistence type="predicted"/>
<sequence length="674" mass="70376">MSNRFPSAGPTPTISDVAEQAGVSKATVSRVLNGKATVDAAIADRVLAAVDALGYRPSMLARSLSLGRTNTIGVVVPDLENPMFQEILRGVTRAAAADGYRVLVTDTEEDPADEAAAAREARRRCDAIVLCSPRLAEPELRALLAELHPVVLVNRELADSPVPSVSIDYASGMEQVLAELHALGHQRILYLAGPTASQGDRLRRVGITRARSDHDDLSVDIVTAGSALVDGAAVVETVVQHDATAVVAFNDLVALGLVSALRGAGVSVPSALSVVGFDDIPFAAFAVPALSTVSVPRRELGTEAWTRLRDSIGGAEGGHPLVFRPRFVARESTAARPAASPPVWRGTDHHPISPQLTARLGDREVLVLQDGSGLEPTDAPRPFAHPVTSLGGTAVTESAPDDHPHHVGLSMAVADVDGVSYWGGRTYVAGQGSTMLDNHGVQRVTETEVDAGVLRQSLDWIGRDGTTQLRESRSTVVEEFAVPGVGSGVPALRVAVSSVLQTTGSTVTIGSPATNGREGAGYGGWFWRLPADAHRSVLSADGPGESTAHGSSASWVAFVLDADGSVDPETGDTTEPASTPPRRPTTVLFRQPAANAFPWFVRAAEYPGIGVSLAATSRTTITADTPLVTGLEAVVVDGALDAQQADAIHRALLTAEERSTEPRSTEPRSTGSDA</sequence>
<dbReference type="InterPro" id="IPR010982">
    <property type="entry name" value="Lambda_DNA-bd_dom_sf"/>
</dbReference>
<dbReference type="Pfam" id="PF14100">
    <property type="entry name" value="DUF6807"/>
    <property type="match status" value="1"/>
</dbReference>
<dbReference type="Gene3D" id="3.40.50.2300">
    <property type="match status" value="2"/>
</dbReference>
<dbReference type="PANTHER" id="PTHR30146">
    <property type="entry name" value="LACI-RELATED TRANSCRIPTIONAL REPRESSOR"/>
    <property type="match status" value="1"/>
</dbReference>
<feature type="domain" description="HTH cro/C1-type" evidence="6">
    <location>
        <begin position="13"/>
        <end position="56"/>
    </location>
</feature>
<dbReference type="PROSITE" id="PS00356">
    <property type="entry name" value="HTH_LACI_1"/>
    <property type="match status" value="1"/>
</dbReference>
<gene>
    <name evidence="7" type="ORF">SAMN06295973_3060</name>
</gene>
<dbReference type="Proteomes" id="UP000190827">
    <property type="component" value="Unassembled WGS sequence"/>
</dbReference>
<protein>
    <submittedName>
        <fullName evidence="7">Transcriptional regulator, LacI family</fullName>
    </submittedName>
</protein>
<evidence type="ECO:0000256" key="1">
    <source>
        <dbReference type="ARBA" id="ARBA00023015"/>
    </source>
</evidence>